<feature type="transmembrane region" description="Helical" evidence="5">
    <location>
        <begin position="354"/>
        <end position="380"/>
    </location>
</feature>
<comment type="caution">
    <text evidence="7">The sequence shown here is derived from an EMBL/GenBank/DDBJ whole genome shotgun (WGS) entry which is preliminary data.</text>
</comment>
<reference evidence="8" key="1">
    <citation type="journal article" date="2019" name="Int. J. Syst. Evol. Microbiol.">
        <title>The Global Catalogue of Microorganisms (GCM) 10K type strain sequencing project: providing services to taxonomists for standard genome sequencing and annotation.</title>
        <authorList>
            <consortium name="The Broad Institute Genomics Platform"/>
            <consortium name="The Broad Institute Genome Sequencing Center for Infectious Disease"/>
            <person name="Wu L."/>
            <person name="Ma J."/>
        </authorList>
    </citation>
    <scope>NUCLEOTIDE SEQUENCE [LARGE SCALE GENOMIC DNA]</scope>
    <source>
        <strain evidence="8">IBRC-M 10906</strain>
    </source>
</reference>
<feature type="transmembrane region" description="Helical" evidence="5">
    <location>
        <begin position="268"/>
        <end position="287"/>
    </location>
</feature>
<dbReference type="PANTHER" id="PTHR23531">
    <property type="entry name" value="QUINOLENE RESISTANCE PROTEIN NORA"/>
    <property type="match status" value="1"/>
</dbReference>
<keyword evidence="2 5" id="KW-0812">Transmembrane</keyword>
<dbReference type="InterPro" id="IPR020846">
    <property type="entry name" value="MFS_dom"/>
</dbReference>
<dbReference type="RefSeq" id="WP_377396105.1">
    <property type="nucleotide sequence ID" value="NZ_JBHSAN010000054.1"/>
</dbReference>
<dbReference type="InterPro" id="IPR036259">
    <property type="entry name" value="MFS_trans_sf"/>
</dbReference>
<dbReference type="SUPFAM" id="SSF103473">
    <property type="entry name" value="MFS general substrate transporter"/>
    <property type="match status" value="1"/>
</dbReference>
<feature type="domain" description="Major facilitator superfamily (MFS) profile" evidence="6">
    <location>
        <begin position="28"/>
        <end position="411"/>
    </location>
</feature>
<dbReference type="InterPro" id="IPR011701">
    <property type="entry name" value="MFS"/>
</dbReference>
<feature type="transmembrane region" description="Helical" evidence="5">
    <location>
        <begin position="223"/>
        <end position="256"/>
    </location>
</feature>
<evidence type="ECO:0000259" key="6">
    <source>
        <dbReference type="PROSITE" id="PS50850"/>
    </source>
</evidence>
<dbReference type="InterPro" id="IPR052714">
    <property type="entry name" value="MFS_Exporter"/>
</dbReference>
<feature type="transmembrane region" description="Helical" evidence="5">
    <location>
        <begin position="386"/>
        <end position="406"/>
    </location>
</feature>
<feature type="transmembrane region" description="Helical" evidence="5">
    <location>
        <begin position="183"/>
        <end position="202"/>
    </location>
</feature>
<dbReference type="EMBL" id="JBHUOF010000049">
    <property type="protein sequence ID" value="MFD2802702.1"/>
    <property type="molecule type" value="Genomic_DNA"/>
</dbReference>
<organism evidence="7 8">
    <name type="scientific">Prauserella oleivorans</name>
    <dbReference type="NCBI Taxonomy" id="1478153"/>
    <lineage>
        <taxon>Bacteria</taxon>
        <taxon>Bacillati</taxon>
        <taxon>Actinomycetota</taxon>
        <taxon>Actinomycetes</taxon>
        <taxon>Pseudonocardiales</taxon>
        <taxon>Pseudonocardiaceae</taxon>
        <taxon>Prauserella</taxon>
    </lineage>
</organism>
<dbReference type="Gene3D" id="1.20.1250.20">
    <property type="entry name" value="MFS general substrate transporter like domains"/>
    <property type="match status" value="1"/>
</dbReference>
<keyword evidence="3 5" id="KW-1133">Transmembrane helix</keyword>
<keyword evidence="8" id="KW-1185">Reference proteome</keyword>
<accession>A0ABW5WHW2</accession>
<feature type="transmembrane region" description="Helical" evidence="5">
    <location>
        <begin position="29"/>
        <end position="52"/>
    </location>
</feature>
<evidence type="ECO:0000256" key="2">
    <source>
        <dbReference type="ARBA" id="ARBA00022692"/>
    </source>
</evidence>
<dbReference type="PROSITE" id="PS50850">
    <property type="entry name" value="MFS"/>
    <property type="match status" value="1"/>
</dbReference>
<feature type="transmembrane region" description="Helical" evidence="5">
    <location>
        <begin position="299"/>
        <end position="317"/>
    </location>
</feature>
<evidence type="ECO:0000256" key="3">
    <source>
        <dbReference type="ARBA" id="ARBA00022989"/>
    </source>
</evidence>
<dbReference type="Pfam" id="PF07690">
    <property type="entry name" value="MFS_1"/>
    <property type="match status" value="1"/>
</dbReference>
<keyword evidence="4 5" id="KW-0472">Membrane</keyword>
<feature type="transmembrane region" description="Helical" evidence="5">
    <location>
        <begin position="152"/>
        <end position="171"/>
    </location>
</feature>
<feature type="transmembrane region" description="Helical" evidence="5">
    <location>
        <begin position="94"/>
        <end position="112"/>
    </location>
</feature>
<evidence type="ECO:0000313" key="8">
    <source>
        <dbReference type="Proteomes" id="UP001597478"/>
    </source>
</evidence>
<feature type="transmembrane region" description="Helical" evidence="5">
    <location>
        <begin position="323"/>
        <end position="347"/>
    </location>
</feature>
<dbReference type="PANTHER" id="PTHR23531:SF1">
    <property type="entry name" value="QUINOLENE RESISTANCE PROTEIN NORA"/>
    <property type="match status" value="1"/>
</dbReference>
<dbReference type="InterPro" id="IPR005829">
    <property type="entry name" value="Sugar_transporter_CS"/>
</dbReference>
<protein>
    <submittedName>
        <fullName evidence="7">MFS transporter</fullName>
    </submittedName>
</protein>
<gene>
    <name evidence="7" type="ORF">ACFS2C_25250</name>
</gene>
<evidence type="ECO:0000256" key="5">
    <source>
        <dbReference type="SAM" id="Phobius"/>
    </source>
</evidence>
<dbReference type="PROSITE" id="PS00216">
    <property type="entry name" value="SUGAR_TRANSPORT_1"/>
    <property type="match status" value="1"/>
</dbReference>
<comment type="subcellular location">
    <subcellularLocation>
        <location evidence="1">Cell membrane</location>
        <topology evidence="1">Multi-pass membrane protein</topology>
    </subcellularLocation>
</comment>
<evidence type="ECO:0000256" key="1">
    <source>
        <dbReference type="ARBA" id="ARBA00004651"/>
    </source>
</evidence>
<feature type="transmembrane region" description="Helical" evidence="5">
    <location>
        <begin position="118"/>
        <end position="140"/>
    </location>
</feature>
<proteinExistence type="predicted"/>
<sequence length="428" mass="44940">MTAEVGTERSTATAAPSPHRPRIFSRDLALVWVVNFFLALVFYGLTTTMAVYAVTRFAVSDSTGGLTASIFVVGATASRLFTGGLVDRVGRRRVLWAGLAACVVLAALYLPATSLPVLLVVRAIHGGLFAITSTAAMTLAQSYIPPSRRSEGTGYYALSITLSTAVGPFAALEIVEAGSYQTLFWSVLGLHVAACLLGLLVSTKDAPRAERREQHAGRRGRGLRGFVASMAHPAVLPIAGFILVVGCIYSGIVTYLNAYTAQEGLQRGASLFFLAYALVMFLTRFVVGPLQDKRGDNGVIYSAIAVFAAALVLLGTASADWMVVLAGGLSGFGFGTLNPACQAIAIAKVPQEQFGLAISTFFLMLDSGIGLGPVLLGVLAQATGYATMYLVLAGAMLLSALLYLLVHGRRPEARQGRAATARPEPAQA</sequence>
<evidence type="ECO:0000256" key="4">
    <source>
        <dbReference type="ARBA" id="ARBA00023136"/>
    </source>
</evidence>
<dbReference type="CDD" id="cd17489">
    <property type="entry name" value="MFS_YfcJ_like"/>
    <property type="match status" value="1"/>
</dbReference>
<dbReference type="Proteomes" id="UP001597478">
    <property type="component" value="Unassembled WGS sequence"/>
</dbReference>
<feature type="transmembrane region" description="Helical" evidence="5">
    <location>
        <begin position="64"/>
        <end position="82"/>
    </location>
</feature>
<name>A0ABW5WHW2_9PSEU</name>
<evidence type="ECO:0000313" key="7">
    <source>
        <dbReference type="EMBL" id="MFD2802702.1"/>
    </source>
</evidence>